<dbReference type="Proteomes" id="UP001470230">
    <property type="component" value="Unassembled WGS sequence"/>
</dbReference>
<dbReference type="SUPFAM" id="SSF89837">
    <property type="entry name" value="Doublecortin (DC)"/>
    <property type="match status" value="1"/>
</dbReference>
<proteinExistence type="predicted"/>
<keyword evidence="4" id="KW-1185">Reference proteome</keyword>
<evidence type="ECO:0000313" key="3">
    <source>
        <dbReference type="EMBL" id="KAK8899464.1"/>
    </source>
</evidence>
<organism evidence="3 4">
    <name type="scientific">Tritrichomonas musculus</name>
    <dbReference type="NCBI Taxonomy" id="1915356"/>
    <lineage>
        <taxon>Eukaryota</taxon>
        <taxon>Metamonada</taxon>
        <taxon>Parabasalia</taxon>
        <taxon>Tritrichomonadida</taxon>
        <taxon>Tritrichomonadidae</taxon>
        <taxon>Tritrichomonas</taxon>
    </lineage>
</organism>
<dbReference type="EMBL" id="JAPFFF010000001">
    <property type="protein sequence ID" value="KAK8899464.1"/>
    <property type="molecule type" value="Genomic_DNA"/>
</dbReference>
<evidence type="ECO:0000259" key="2">
    <source>
        <dbReference type="PROSITE" id="PS50309"/>
    </source>
</evidence>
<evidence type="ECO:0000256" key="1">
    <source>
        <dbReference type="SAM" id="MobiDB-lite"/>
    </source>
</evidence>
<evidence type="ECO:0000313" key="4">
    <source>
        <dbReference type="Proteomes" id="UP001470230"/>
    </source>
</evidence>
<protein>
    <recommendedName>
        <fullName evidence="2">Doublecortin domain-containing protein</fullName>
    </recommendedName>
</protein>
<dbReference type="InterPro" id="IPR036572">
    <property type="entry name" value="Doublecortin_dom_sf"/>
</dbReference>
<feature type="compositionally biased region" description="Polar residues" evidence="1">
    <location>
        <begin position="36"/>
        <end position="51"/>
    </location>
</feature>
<feature type="region of interest" description="Disordered" evidence="1">
    <location>
        <begin position="645"/>
        <end position="672"/>
    </location>
</feature>
<name>A0ABR2L820_9EUKA</name>
<feature type="compositionally biased region" description="Acidic residues" evidence="1">
    <location>
        <begin position="647"/>
        <end position="658"/>
    </location>
</feature>
<dbReference type="InterPro" id="IPR003533">
    <property type="entry name" value="Doublecortin_dom"/>
</dbReference>
<gene>
    <name evidence="3" type="ORF">M9Y10_001780</name>
</gene>
<reference evidence="3 4" key="1">
    <citation type="submission" date="2024-04" db="EMBL/GenBank/DDBJ databases">
        <title>Tritrichomonas musculus Genome.</title>
        <authorList>
            <person name="Alves-Ferreira E."/>
            <person name="Grigg M."/>
            <person name="Lorenzi H."/>
            <person name="Galac M."/>
        </authorList>
    </citation>
    <scope>NUCLEOTIDE SEQUENCE [LARGE SCALE GENOMIC DNA]</scope>
    <source>
        <strain evidence="3 4">EAF2021</strain>
    </source>
</reference>
<feature type="region of interest" description="Disordered" evidence="1">
    <location>
        <begin position="1"/>
        <end position="69"/>
    </location>
</feature>
<feature type="domain" description="Doublecortin" evidence="2">
    <location>
        <begin position="100"/>
        <end position="152"/>
    </location>
</feature>
<feature type="compositionally biased region" description="Low complexity" evidence="1">
    <location>
        <begin position="1"/>
        <end position="15"/>
    </location>
</feature>
<comment type="caution">
    <text evidence="3">The sequence shown here is derived from an EMBL/GenBank/DDBJ whole genome shotgun (WGS) entry which is preliminary data.</text>
</comment>
<feature type="compositionally biased region" description="Acidic residues" evidence="1">
    <location>
        <begin position="16"/>
        <end position="35"/>
    </location>
</feature>
<dbReference type="InterPro" id="IPR027417">
    <property type="entry name" value="P-loop_NTPase"/>
</dbReference>
<accession>A0ABR2L820</accession>
<dbReference type="PROSITE" id="PS50309">
    <property type="entry name" value="DC"/>
    <property type="match status" value="1"/>
</dbReference>
<feature type="compositionally biased region" description="Basic and acidic residues" evidence="1">
    <location>
        <begin position="176"/>
        <end position="195"/>
    </location>
</feature>
<sequence>MENNSDSINEENNLQYDDDNLNDNSVDEEENENEIETSNQDLDQNSNSRIPTRSRIPFRQGSSPRSEQKIKPLHERSLNGFSIYINKNAYPRDLKPKLYRFKTFDKLLSESMNVLNLNSKAIKIFTDKGILVNGNDDIKEGQTYYISCGEKFNYGMPSPVKKRPLSQIDRSPQQSKVEEKEQEEKEPPPPTKTKEQIALEKKRQFFLKEQNSFNRTMVMAKRTLEEALRVATSSVFEQLGENQRIRLPNWYSVQTIHDDTQFSLFQRSLINQKICPSSNEVLPELDSWVLDSLKNISLNELKLVLAGPRQSGKTTLLYSLATLLLRKLQVSDSANSYLLFPLNFEFQTLELNDHNQLLRLFIKIAFDSLEYSCLPLVPYLQQLRKWFIMTVYGSPIQFPTPITGIHSADSTPEQIYPRVNAASIKSLAKSIGEAIKGTGRDGLEKFLQAVVELPYILAKAVGLNGVIYILDSFEYSDYYYTPCENCFPESLKPISLSRFICNELNKKDVFYLVSFQEEEHFMECFSSNDAALIDTVGLLRDVTYSAEIIVRKPPLRIGFEDCLGCPGYINKFDKLCNLVRAMNINSSTTSQYAPMKTSSDMSRAKVVKQEMIRFCQLLHKGGSEIVTEDVLNSMFEEELLVVTVNENEPEAEAEEDIDENKKSEEPQPDINE</sequence>
<dbReference type="SUPFAM" id="SSF52540">
    <property type="entry name" value="P-loop containing nucleoside triphosphate hydrolases"/>
    <property type="match status" value="1"/>
</dbReference>
<feature type="region of interest" description="Disordered" evidence="1">
    <location>
        <begin position="157"/>
        <end position="195"/>
    </location>
</feature>